<protein>
    <submittedName>
        <fullName evidence="4">Glyoxylate/hydroxypyruvate reductase A</fullName>
        <ecNumber evidence="4">1.1.1.79</ecNumber>
    </submittedName>
</protein>
<organism evidence="4 5">
    <name type="scientific">Serratia ficaria</name>
    <dbReference type="NCBI Taxonomy" id="61651"/>
    <lineage>
        <taxon>Bacteria</taxon>
        <taxon>Pseudomonadati</taxon>
        <taxon>Pseudomonadota</taxon>
        <taxon>Gammaproteobacteria</taxon>
        <taxon>Enterobacterales</taxon>
        <taxon>Yersiniaceae</taxon>
        <taxon>Serratia</taxon>
    </lineage>
</organism>
<accession>A0A240ANC2</accession>
<dbReference type="InterPro" id="IPR036291">
    <property type="entry name" value="NAD(P)-bd_dom_sf"/>
</dbReference>
<dbReference type="SUPFAM" id="SSF52283">
    <property type="entry name" value="Formate/glycerate dehydrogenase catalytic domain-like"/>
    <property type="match status" value="1"/>
</dbReference>
<evidence type="ECO:0000256" key="2">
    <source>
        <dbReference type="ARBA" id="ARBA00023027"/>
    </source>
</evidence>
<dbReference type="EMBL" id="LT906479">
    <property type="protein sequence ID" value="SNV84353.1"/>
    <property type="molecule type" value="Genomic_DNA"/>
</dbReference>
<dbReference type="RefSeq" id="WP_095099971.1">
    <property type="nucleotide sequence ID" value="NZ_CAMIQD010000003.1"/>
</dbReference>
<dbReference type="SUPFAM" id="SSF51735">
    <property type="entry name" value="NAD(P)-binding Rossmann-fold domains"/>
    <property type="match status" value="1"/>
</dbReference>
<sequence length="309" mass="34041">MNHVVIVTSIESFQHQLIEAFALHRPDISLVLPNDKAALDADVAVCWFPEEGAMRYFPKLKLVHSVAAGVDHLGKEILASGIKVCRVVDMSQKQGMYEYILWAVLYFHRNFDDVLKNAFHKKWIRYPQVAAEKLRVGLMGLGEIGQFVGTSLVGMGYQVNGWSRSSKVIEGINTFHGQGGLDDFLSQTDILINLLPLTQDTQGILSRDLFMKLPKGASLINCGRGMHMIPSDIVECVTSGHLQGAVIDVFQVEPLPSDDPLWSTEGILVTPHMASAASFEVIVKQVGSNIDLLRAGKQLNKVVNTSLGY</sequence>
<dbReference type="GO" id="GO:0051287">
    <property type="term" value="F:NAD binding"/>
    <property type="evidence" value="ECO:0007669"/>
    <property type="project" value="InterPro"/>
</dbReference>
<evidence type="ECO:0000313" key="5">
    <source>
        <dbReference type="Proteomes" id="UP000215134"/>
    </source>
</evidence>
<proteinExistence type="predicted"/>
<evidence type="ECO:0000313" key="4">
    <source>
        <dbReference type="EMBL" id="SNV84353.1"/>
    </source>
</evidence>
<dbReference type="EC" id="1.1.1.79" evidence="4"/>
<dbReference type="PANTHER" id="PTHR43333">
    <property type="entry name" value="2-HACID_DH_C DOMAIN-CONTAINING PROTEIN"/>
    <property type="match status" value="1"/>
</dbReference>
<keyword evidence="1 4" id="KW-0560">Oxidoreductase</keyword>
<feature type="domain" description="D-isomer specific 2-hydroxyacid dehydrogenase NAD-binding" evidence="3">
    <location>
        <begin position="102"/>
        <end position="274"/>
    </location>
</feature>
<keyword evidence="2" id="KW-0520">NAD</keyword>
<dbReference type="AlphaFoldDB" id="A0A240ANC2"/>
<evidence type="ECO:0000256" key="1">
    <source>
        <dbReference type="ARBA" id="ARBA00023002"/>
    </source>
</evidence>
<dbReference type="GeneID" id="75025580"/>
<dbReference type="OrthoDB" id="9787219at2"/>
<dbReference type="PANTHER" id="PTHR43333:SF1">
    <property type="entry name" value="D-ISOMER SPECIFIC 2-HYDROXYACID DEHYDROGENASE NAD-BINDING DOMAIN-CONTAINING PROTEIN"/>
    <property type="match status" value="1"/>
</dbReference>
<dbReference type="GO" id="GO:0030267">
    <property type="term" value="F:glyoxylate reductase (NADPH) activity"/>
    <property type="evidence" value="ECO:0007669"/>
    <property type="project" value="UniProtKB-EC"/>
</dbReference>
<keyword evidence="4" id="KW-0670">Pyruvate</keyword>
<gene>
    <name evidence="4" type="primary">ghrA_1</name>
    <name evidence="4" type="ORF">SAMEA4384070_00390</name>
</gene>
<keyword evidence="5" id="KW-1185">Reference proteome</keyword>
<reference evidence="4 5" key="1">
    <citation type="submission" date="2017-06" db="EMBL/GenBank/DDBJ databases">
        <authorList>
            <consortium name="Pathogen Informatics"/>
        </authorList>
    </citation>
    <scope>NUCLEOTIDE SEQUENCE [LARGE SCALE GENOMIC DNA]</scope>
    <source>
        <strain evidence="4 5">NCTC12148</strain>
    </source>
</reference>
<dbReference type="Pfam" id="PF02826">
    <property type="entry name" value="2-Hacid_dh_C"/>
    <property type="match status" value="1"/>
</dbReference>
<evidence type="ECO:0000259" key="3">
    <source>
        <dbReference type="Pfam" id="PF02826"/>
    </source>
</evidence>
<dbReference type="Proteomes" id="UP000215134">
    <property type="component" value="Chromosome 1"/>
</dbReference>
<name>A0A240ANC2_SERFI</name>
<dbReference type="Gene3D" id="3.40.50.720">
    <property type="entry name" value="NAD(P)-binding Rossmann-like Domain"/>
    <property type="match status" value="2"/>
</dbReference>
<dbReference type="InterPro" id="IPR006140">
    <property type="entry name" value="D-isomer_DH_NAD-bd"/>
</dbReference>
<dbReference type="CDD" id="cd12164">
    <property type="entry name" value="GDH_like_2"/>
    <property type="match status" value="1"/>
</dbReference>
<dbReference type="KEGG" id="sfj:SAMEA4384070_0390"/>